<evidence type="ECO:0000313" key="2">
    <source>
        <dbReference type="EMBL" id="MFD1536417.1"/>
    </source>
</evidence>
<organism evidence="2 3">
    <name type="scientific">Nonomuraea guangzhouensis</name>
    <dbReference type="NCBI Taxonomy" id="1291555"/>
    <lineage>
        <taxon>Bacteria</taxon>
        <taxon>Bacillati</taxon>
        <taxon>Actinomycetota</taxon>
        <taxon>Actinomycetes</taxon>
        <taxon>Streptosporangiales</taxon>
        <taxon>Streptosporangiaceae</taxon>
        <taxon>Nonomuraea</taxon>
    </lineage>
</organism>
<gene>
    <name evidence="2" type="ORF">ACFSJ0_05180</name>
</gene>
<keyword evidence="3" id="KW-1185">Reference proteome</keyword>
<proteinExistence type="predicted"/>
<keyword evidence="1" id="KW-1133">Transmembrane helix</keyword>
<sequence>MDEFRIRRGSFLAFVAPLLMPLVLFFAVCLLLGAILTGSSIAGVLIGLLGACALLGVLAVKHRRMVAGTVVRFSPQGVELADAYGFRLRLEWARMERIDVVESRMASPRTIGRLGGVRVRAGALRSAGLIGWGTREVPPRVPRWMRAQLAAGPVDPRTGLQWLGIPLGAIDPLWERGPMGDWVRRQRPDLLA</sequence>
<evidence type="ECO:0008006" key="4">
    <source>
        <dbReference type="Google" id="ProtNLM"/>
    </source>
</evidence>
<dbReference type="EMBL" id="JBHUCM010000005">
    <property type="protein sequence ID" value="MFD1536417.1"/>
    <property type="molecule type" value="Genomic_DNA"/>
</dbReference>
<comment type="caution">
    <text evidence="2">The sequence shown here is derived from an EMBL/GenBank/DDBJ whole genome shotgun (WGS) entry which is preliminary data.</text>
</comment>
<evidence type="ECO:0000313" key="3">
    <source>
        <dbReference type="Proteomes" id="UP001597097"/>
    </source>
</evidence>
<name>A0ABW4G149_9ACTN</name>
<reference evidence="3" key="1">
    <citation type="journal article" date="2019" name="Int. J. Syst. Evol. Microbiol.">
        <title>The Global Catalogue of Microorganisms (GCM) 10K type strain sequencing project: providing services to taxonomists for standard genome sequencing and annotation.</title>
        <authorList>
            <consortium name="The Broad Institute Genomics Platform"/>
            <consortium name="The Broad Institute Genome Sequencing Center for Infectious Disease"/>
            <person name="Wu L."/>
            <person name="Ma J."/>
        </authorList>
    </citation>
    <scope>NUCLEOTIDE SEQUENCE [LARGE SCALE GENOMIC DNA]</scope>
    <source>
        <strain evidence="3">CGMCC 1.15399</strain>
    </source>
</reference>
<keyword evidence="1" id="KW-0472">Membrane</keyword>
<evidence type="ECO:0000256" key="1">
    <source>
        <dbReference type="SAM" id="Phobius"/>
    </source>
</evidence>
<protein>
    <recommendedName>
        <fullName evidence="4">DUF3093 domain-containing protein</fullName>
    </recommendedName>
</protein>
<dbReference type="RefSeq" id="WP_219530112.1">
    <property type="nucleotide sequence ID" value="NZ_JAHKRM010000008.1"/>
</dbReference>
<feature type="transmembrane region" description="Helical" evidence="1">
    <location>
        <begin position="41"/>
        <end position="60"/>
    </location>
</feature>
<feature type="transmembrane region" description="Helical" evidence="1">
    <location>
        <begin position="12"/>
        <end position="35"/>
    </location>
</feature>
<accession>A0ABW4G149</accession>
<keyword evidence="1" id="KW-0812">Transmembrane</keyword>
<dbReference type="Proteomes" id="UP001597097">
    <property type="component" value="Unassembled WGS sequence"/>
</dbReference>